<evidence type="ECO:0000256" key="3">
    <source>
        <dbReference type="ARBA" id="ARBA00023163"/>
    </source>
</evidence>
<protein>
    <submittedName>
        <fullName evidence="7">Ies6p</fullName>
    </submittedName>
</protein>
<evidence type="ECO:0000256" key="1">
    <source>
        <dbReference type="ARBA" id="ARBA00004123"/>
    </source>
</evidence>
<dbReference type="PANTHER" id="PTHR31200:SF1">
    <property type="entry name" value="INO80 COMPLEX SUBUNIT C"/>
    <property type="match status" value="1"/>
</dbReference>
<dbReference type="Pfam" id="PF08265">
    <property type="entry name" value="YL1_C"/>
    <property type="match status" value="1"/>
</dbReference>
<feature type="domain" description="Vps72/YL1 C-terminal" evidence="6">
    <location>
        <begin position="115"/>
        <end position="144"/>
    </location>
</feature>
<dbReference type="EMBL" id="AGVY01000186">
    <property type="protein sequence ID" value="EHN02843.1"/>
    <property type="molecule type" value="Genomic_DNA"/>
</dbReference>
<keyword evidence="2" id="KW-0805">Transcription regulation</keyword>
<evidence type="ECO:0000256" key="5">
    <source>
        <dbReference type="SAM" id="MobiDB-lite"/>
    </source>
</evidence>
<evidence type="ECO:0000259" key="6">
    <source>
        <dbReference type="SMART" id="SM00993"/>
    </source>
</evidence>
<dbReference type="PhylomeDB" id="H0GTM4"/>
<feature type="region of interest" description="Disordered" evidence="5">
    <location>
        <begin position="87"/>
        <end position="109"/>
    </location>
</feature>
<dbReference type="SMART" id="SM00993">
    <property type="entry name" value="YL1_C"/>
    <property type="match status" value="1"/>
</dbReference>
<feature type="compositionally biased region" description="Basic residues" evidence="5">
    <location>
        <begin position="49"/>
        <end position="63"/>
    </location>
</feature>
<dbReference type="InterPro" id="IPR029525">
    <property type="entry name" value="INO80C/Ies6"/>
</dbReference>
<name>H0GTM4_SACCK</name>
<comment type="caution">
    <text evidence="7">The sequence shown here is derived from an EMBL/GenBank/DDBJ whole genome shotgun (WGS) entry which is preliminary data.</text>
</comment>
<dbReference type="OrthoDB" id="49520at2759"/>
<evidence type="ECO:0000256" key="2">
    <source>
        <dbReference type="ARBA" id="ARBA00023015"/>
    </source>
</evidence>
<feature type="region of interest" description="Disordered" evidence="5">
    <location>
        <begin position="48"/>
        <end position="68"/>
    </location>
</feature>
<dbReference type="InterPro" id="IPR013272">
    <property type="entry name" value="Vps72/YL1_C"/>
</dbReference>
<keyword evidence="3" id="KW-0804">Transcription</keyword>
<dbReference type="PANTHER" id="PTHR31200">
    <property type="entry name" value="INO80 COMPLEX SUBUNIT C"/>
    <property type="match status" value="1"/>
</dbReference>
<feature type="compositionally biased region" description="Low complexity" evidence="5">
    <location>
        <begin position="7"/>
        <end position="24"/>
    </location>
</feature>
<reference evidence="7 8" key="1">
    <citation type="journal article" date="2012" name="FEMS Yeast Res.">
        <title>The genome sequence of the wine yeast VIN7 reveals an allotriploid hybrid genome with Saccharomyces cerevisiae and Saccharomyces kudriavzevii origins.</title>
        <authorList>
            <person name="Borneman A.R."/>
            <person name="Desany B.A."/>
            <person name="Riches D."/>
            <person name="Affourtit J.P."/>
            <person name="Forgan A.H."/>
            <person name="Pretorius I.S."/>
            <person name="Egholm M."/>
            <person name="Chambers P.J."/>
        </authorList>
    </citation>
    <scope>NUCLEOTIDE SEQUENCE [LARGE SCALE GENOMIC DNA]</scope>
    <source>
        <strain evidence="7 8">VIN7</strain>
    </source>
</reference>
<dbReference type="GO" id="GO:0006338">
    <property type="term" value="P:chromatin remodeling"/>
    <property type="evidence" value="ECO:0007669"/>
    <property type="project" value="InterPro"/>
</dbReference>
<comment type="subcellular location">
    <subcellularLocation>
        <location evidence="1">Nucleus</location>
    </subcellularLocation>
</comment>
<dbReference type="AlphaFoldDB" id="H0GTM4"/>
<organism evidence="7 8">
    <name type="scientific">Saccharomyces cerevisiae x Saccharomyces kudriavzevii (strain VIN7)</name>
    <name type="common">Yeast</name>
    <dbReference type="NCBI Taxonomy" id="1095631"/>
    <lineage>
        <taxon>Eukaryota</taxon>
        <taxon>Fungi</taxon>
        <taxon>Dikarya</taxon>
        <taxon>Ascomycota</taxon>
        <taxon>Saccharomycotina</taxon>
        <taxon>Saccharomycetes</taxon>
        <taxon>Saccharomycetales</taxon>
        <taxon>Saccharomycetaceae</taxon>
        <taxon>Saccharomyces</taxon>
    </lineage>
</organism>
<evidence type="ECO:0000313" key="7">
    <source>
        <dbReference type="EMBL" id="EHN02843.1"/>
    </source>
</evidence>
<proteinExistence type="predicted"/>
<dbReference type="Proteomes" id="UP000009009">
    <property type="component" value="Unassembled WGS sequence"/>
</dbReference>
<keyword evidence="4" id="KW-0539">Nucleus</keyword>
<keyword evidence="8" id="KW-1185">Reference proteome</keyword>
<evidence type="ECO:0000313" key="8">
    <source>
        <dbReference type="Proteomes" id="UP000009009"/>
    </source>
</evidence>
<gene>
    <name evidence="7" type="ORF">VIN7_6610</name>
</gene>
<dbReference type="GO" id="GO:0031011">
    <property type="term" value="C:Ino80 complex"/>
    <property type="evidence" value="ECO:0007669"/>
    <property type="project" value="InterPro"/>
</dbReference>
<accession>H0GTM4</accession>
<evidence type="ECO:0000256" key="4">
    <source>
        <dbReference type="ARBA" id="ARBA00023242"/>
    </source>
</evidence>
<feature type="region of interest" description="Disordered" evidence="5">
    <location>
        <begin position="1"/>
        <end position="31"/>
    </location>
</feature>
<dbReference type="HOGENOM" id="CLU_071116_2_1_1"/>
<sequence length="167" mass="18373">MSGGRGSSSSYSNNNNINNSNSNDGSDERLLFLRGVGERNEIGVPSKFKSAHYKKPARRHKSARQLVSDENKRINALLSKANKAVEGSGTAKRLVSQGNPTSAWKPPPSIRPAKKYCDVTGLKGLYKSPTNNIRYHNAEVYQLIVKPMAPGVDQEYLKLRGANFVLK</sequence>